<dbReference type="InterPro" id="IPR013149">
    <property type="entry name" value="ADH-like_C"/>
</dbReference>
<organism evidence="3 4">
    <name type="scientific">Paramicrobacterium humi</name>
    <dbReference type="NCBI Taxonomy" id="640635"/>
    <lineage>
        <taxon>Bacteria</taxon>
        <taxon>Bacillati</taxon>
        <taxon>Actinomycetota</taxon>
        <taxon>Actinomycetes</taxon>
        <taxon>Micrococcales</taxon>
        <taxon>Microbacteriaceae</taxon>
        <taxon>Paramicrobacterium</taxon>
    </lineage>
</organism>
<gene>
    <name evidence="3" type="ORF">SAMN04489806_0741</name>
</gene>
<dbReference type="SMART" id="SM00829">
    <property type="entry name" value="PKS_ER"/>
    <property type="match status" value="1"/>
</dbReference>
<name>A0A1H4JKA0_9MICO</name>
<keyword evidence="1" id="KW-0521">NADP</keyword>
<sequence>MRAVTYDRFGDSSVLHVTERDEPHAREGRVRVRVRAAALNRADVKKRSGDMGEATFPAVPGFDAAGIVDEVGDGVADVAVGDEVLGWGFRTLADFAVLRHVAVKPAGLGWIEAAGLPLVTETAERALRLLNVQAGQTLVVEGAAGGVGAAAVQLARIRGARVIGTASERNHEYLQSIGAEPVLYGAGIAASVRDIADHVDAVLDTAGSGSLPELVGLVDDPSQVVSIADFDAPQFGARATGGGADSAWDVLDELPGLISEHGYGARVDSVFPLVDAAAAFDRLEFGRPQGKVILDVSLS</sequence>
<dbReference type="InterPro" id="IPR013154">
    <property type="entry name" value="ADH-like_N"/>
</dbReference>
<evidence type="ECO:0000313" key="3">
    <source>
        <dbReference type="EMBL" id="SEB46587.1"/>
    </source>
</evidence>
<dbReference type="PANTHER" id="PTHR44154">
    <property type="entry name" value="QUINONE OXIDOREDUCTASE"/>
    <property type="match status" value="1"/>
</dbReference>
<dbReference type="Gene3D" id="3.40.50.720">
    <property type="entry name" value="NAD(P)-binding Rossmann-like Domain"/>
    <property type="match status" value="1"/>
</dbReference>
<dbReference type="AlphaFoldDB" id="A0A1H4JKA0"/>
<dbReference type="InterPro" id="IPR051603">
    <property type="entry name" value="Zinc-ADH_QOR/CCCR"/>
</dbReference>
<dbReference type="Proteomes" id="UP000199183">
    <property type="component" value="Unassembled WGS sequence"/>
</dbReference>
<evidence type="ECO:0000256" key="1">
    <source>
        <dbReference type="ARBA" id="ARBA00022857"/>
    </source>
</evidence>
<protein>
    <submittedName>
        <fullName evidence="3">NADPH:quinone reductase</fullName>
    </submittedName>
</protein>
<evidence type="ECO:0000313" key="4">
    <source>
        <dbReference type="Proteomes" id="UP000199183"/>
    </source>
</evidence>
<dbReference type="OrthoDB" id="3727682at2"/>
<dbReference type="EMBL" id="FNRY01000001">
    <property type="protein sequence ID" value="SEB46587.1"/>
    <property type="molecule type" value="Genomic_DNA"/>
</dbReference>
<proteinExistence type="predicted"/>
<dbReference type="SUPFAM" id="SSF51735">
    <property type="entry name" value="NAD(P)-binding Rossmann-fold domains"/>
    <property type="match status" value="1"/>
</dbReference>
<dbReference type="Pfam" id="PF08240">
    <property type="entry name" value="ADH_N"/>
    <property type="match status" value="1"/>
</dbReference>
<dbReference type="InterPro" id="IPR020843">
    <property type="entry name" value="ER"/>
</dbReference>
<dbReference type="STRING" id="640635.SAMN04489806_0741"/>
<feature type="domain" description="Enoyl reductase (ER)" evidence="2">
    <location>
        <begin position="10"/>
        <end position="294"/>
    </location>
</feature>
<dbReference type="Pfam" id="PF00107">
    <property type="entry name" value="ADH_zinc_N"/>
    <property type="match status" value="1"/>
</dbReference>
<evidence type="ECO:0000259" key="2">
    <source>
        <dbReference type="SMART" id="SM00829"/>
    </source>
</evidence>
<dbReference type="CDD" id="cd05289">
    <property type="entry name" value="MDR_like_2"/>
    <property type="match status" value="1"/>
</dbReference>
<dbReference type="SUPFAM" id="SSF50129">
    <property type="entry name" value="GroES-like"/>
    <property type="match status" value="1"/>
</dbReference>
<accession>A0A1H4JKA0</accession>
<dbReference type="Gene3D" id="3.90.180.10">
    <property type="entry name" value="Medium-chain alcohol dehydrogenases, catalytic domain"/>
    <property type="match status" value="1"/>
</dbReference>
<dbReference type="PANTHER" id="PTHR44154:SF1">
    <property type="entry name" value="QUINONE OXIDOREDUCTASE"/>
    <property type="match status" value="1"/>
</dbReference>
<dbReference type="RefSeq" id="WP_091179932.1">
    <property type="nucleotide sequence ID" value="NZ_FNRY01000001.1"/>
</dbReference>
<keyword evidence="4" id="KW-1185">Reference proteome</keyword>
<dbReference type="GO" id="GO:0016491">
    <property type="term" value="F:oxidoreductase activity"/>
    <property type="evidence" value="ECO:0007669"/>
    <property type="project" value="InterPro"/>
</dbReference>
<dbReference type="InterPro" id="IPR036291">
    <property type="entry name" value="NAD(P)-bd_dom_sf"/>
</dbReference>
<dbReference type="InterPro" id="IPR011032">
    <property type="entry name" value="GroES-like_sf"/>
</dbReference>
<reference evidence="3 4" key="1">
    <citation type="submission" date="2016-10" db="EMBL/GenBank/DDBJ databases">
        <authorList>
            <person name="de Groot N.N."/>
        </authorList>
    </citation>
    <scope>NUCLEOTIDE SEQUENCE [LARGE SCALE GENOMIC DNA]</scope>
    <source>
        <strain evidence="3 4">DSM 21799</strain>
    </source>
</reference>